<dbReference type="KEGG" id="cvn:111101102"/>
<keyword evidence="2" id="KW-0812">Transmembrane</keyword>
<evidence type="ECO:0000256" key="2">
    <source>
        <dbReference type="SAM" id="Phobius"/>
    </source>
</evidence>
<protein>
    <submittedName>
        <fullName evidence="4 5">Uncharacterized protein LOC111101102 isoform X1</fullName>
    </submittedName>
</protein>
<evidence type="ECO:0000313" key="8">
    <source>
        <dbReference type="RefSeq" id="XP_022289116.1"/>
    </source>
</evidence>
<evidence type="ECO:0000313" key="4">
    <source>
        <dbReference type="RefSeq" id="XP_022289111.1"/>
    </source>
</evidence>
<evidence type="ECO:0000256" key="1">
    <source>
        <dbReference type="SAM" id="MobiDB-lite"/>
    </source>
</evidence>
<gene>
    <name evidence="4 5 6 7 8" type="primary">LOC111101102</name>
</gene>
<dbReference type="RefSeq" id="XP_022289113.1">
    <property type="nucleotide sequence ID" value="XM_022433405.1"/>
</dbReference>
<dbReference type="AlphaFoldDB" id="A0A8B8AD78"/>
<evidence type="ECO:0000313" key="7">
    <source>
        <dbReference type="RefSeq" id="XP_022289115.1"/>
    </source>
</evidence>
<organism evidence="3 7">
    <name type="scientific">Crassostrea virginica</name>
    <name type="common">Eastern oyster</name>
    <dbReference type="NCBI Taxonomy" id="6565"/>
    <lineage>
        <taxon>Eukaryota</taxon>
        <taxon>Metazoa</taxon>
        <taxon>Spiralia</taxon>
        <taxon>Lophotrochozoa</taxon>
        <taxon>Mollusca</taxon>
        <taxon>Bivalvia</taxon>
        <taxon>Autobranchia</taxon>
        <taxon>Pteriomorphia</taxon>
        <taxon>Ostreida</taxon>
        <taxon>Ostreoidea</taxon>
        <taxon>Ostreidae</taxon>
        <taxon>Crassostrea</taxon>
    </lineage>
</organism>
<feature type="transmembrane region" description="Helical" evidence="2">
    <location>
        <begin position="6"/>
        <end position="26"/>
    </location>
</feature>
<accession>A0A8B8AD78</accession>
<dbReference type="RefSeq" id="XP_022289111.1">
    <property type="nucleotide sequence ID" value="XM_022433403.1"/>
</dbReference>
<evidence type="ECO:0000313" key="6">
    <source>
        <dbReference type="RefSeq" id="XP_022289114.1"/>
    </source>
</evidence>
<dbReference type="RefSeq" id="XP_022289115.1">
    <property type="nucleotide sequence ID" value="XM_022433407.1"/>
</dbReference>
<proteinExistence type="predicted"/>
<dbReference type="GeneID" id="111101102"/>
<dbReference type="RefSeq" id="XP_022289116.1">
    <property type="nucleotide sequence ID" value="XM_022433408.1"/>
</dbReference>
<keyword evidence="3" id="KW-1185">Reference proteome</keyword>
<dbReference type="Proteomes" id="UP000694844">
    <property type="component" value="Chromosome 6"/>
</dbReference>
<feature type="region of interest" description="Disordered" evidence="1">
    <location>
        <begin position="157"/>
        <end position="188"/>
    </location>
</feature>
<evidence type="ECO:0000313" key="5">
    <source>
        <dbReference type="RefSeq" id="XP_022289113.1"/>
    </source>
</evidence>
<keyword evidence="2" id="KW-1133">Transmembrane helix</keyword>
<name>A0A8B8AD78_CRAVI</name>
<reference evidence="4 5" key="1">
    <citation type="submission" date="2025-04" db="UniProtKB">
        <authorList>
            <consortium name="RefSeq"/>
        </authorList>
    </citation>
    <scope>IDENTIFICATION</scope>
    <source>
        <tissue evidence="4 5">Whole sample</tissue>
    </source>
</reference>
<dbReference type="RefSeq" id="XP_022289114.1">
    <property type="nucleotide sequence ID" value="XM_022433406.1"/>
</dbReference>
<feature type="transmembrane region" description="Helical" evidence="2">
    <location>
        <begin position="201"/>
        <end position="222"/>
    </location>
</feature>
<sequence length="285" mass="32655">MERLYSIFYIVILYYILILALEVDIMESSIIHKEKRSYEVCNNTYDTIETKVTECPNGREEQLDRSRKKPCNITCHGQPCVYHCVKSVKGIVEVCAPVEKLIGHHCPIYDEGIGRIREDFLTVCTECSFVSYSNDPLNSECMISTVSNCTQDNRRSKRTANCRESSPTTTESSSRPSTRPSEDDKLLSGSEEEINPFWNRYVIAGVMLFICMSVGVVTFLHIRRKKASPKLQRPTSCFGRFSGFQMVSNGNKLTRYNFYDVCTDLNLAQKNAKKSRRTTYLSEEM</sequence>
<evidence type="ECO:0000313" key="3">
    <source>
        <dbReference type="Proteomes" id="UP000694844"/>
    </source>
</evidence>
<keyword evidence="2" id="KW-0472">Membrane</keyword>
<feature type="compositionally biased region" description="Low complexity" evidence="1">
    <location>
        <begin position="163"/>
        <end position="179"/>
    </location>
</feature>